<dbReference type="Gene3D" id="1.10.510.10">
    <property type="entry name" value="Transferase(Phosphotransferase) domain 1"/>
    <property type="match status" value="1"/>
</dbReference>
<evidence type="ECO:0000256" key="8">
    <source>
        <dbReference type="ARBA" id="ARBA00038181"/>
    </source>
</evidence>
<dbReference type="PROSITE" id="PS50011">
    <property type="entry name" value="PROTEIN_KINASE_DOM"/>
    <property type="match status" value="1"/>
</dbReference>
<dbReference type="Gene3D" id="3.30.200.20">
    <property type="entry name" value="Phosphorylase Kinase, domain 1"/>
    <property type="match status" value="1"/>
</dbReference>
<comment type="similarity">
    <text evidence="8">Belongs to the protein kinase superfamily. CAMK Ser/Thr protein kinase family. Smok subfamily.</text>
</comment>
<reference evidence="15" key="1">
    <citation type="submission" date="2020-05" db="EMBL/GenBank/DDBJ databases">
        <title>Phylogenomic resolution of chytrid fungi.</title>
        <authorList>
            <person name="Stajich J.E."/>
            <person name="Amses K."/>
            <person name="Simmons R."/>
            <person name="Seto K."/>
            <person name="Myers J."/>
            <person name="Bonds A."/>
            <person name="Quandt C.A."/>
            <person name="Barry K."/>
            <person name="Liu P."/>
            <person name="Grigoriev I."/>
            <person name="Longcore J.E."/>
            <person name="James T.Y."/>
        </authorList>
    </citation>
    <scope>NUCLEOTIDE SEQUENCE</scope>
    <source>
        <strain evidence="15">JEL0379</strain>
    </source>
</reference>
<keyword evidence="6 15" id="KW-0418">Kinase</keyword>
<proteinExistence type="inferred from homology"/>
<keyword evidence="16" id="KW-1185">Reference proteome</keyword>
<evidence type="ECO:0000259" key="13">
    <source>
        <dbReference type="PROSITE" id="PS50011"/>
    </source>
</evidence>
<evidence type="ECO:0000256" key="3">
    <source>
        <dbReference type="ARBA" id="ARBA00022527"/>
    </source>
</evidence>
<organism evidence="15 16">
    <name type="scientific">Geranomyces variabilis</name>
    <dbReference type="NCBI Taxonomy" id="109894"/>
    <lineage>
        <taxon>Eukaryota</taxon>
        <taxon>Fungi</taxon>
        <taxon>Fungi incertae sedis</taxon>
        <taxon>Chytridiomycota</taxon>
        <taxon>Chytridiomycota incertae sedis</taxon>
        <taxon>Chytridiomycetes</taxon>
        <taxon>Spizellomycetales</taxon>
        <taxon>Powellomycetaceae</taxon>
        <taxon>Geranomyces</taxon>
    </lineage>
</organism>
<feature type="domain" description="Protein kinase" evidence="13">
    <location>
        <begin position="189"/>
        <end position="475"/>
    </location>
</feature>
<dbReference type="SMART" id="SM00220">
    <property type="entry name" value="S_TKc"/>
    <property type="match status" value="1"/>
</dbReference>
<feature type="compositionally biased region" description="Basic residues" evidence="12">
    <location>
        <begin position="170"/>
        <end position="183"/>
    </location>
</feature>
<keyword evidence="3" id="KW-0723">Serine/threonine-protein kinase</keyword>
<feature type="compositionally biased region" description="Basic and acidic residues" evidence="12">
    <location>
        <begin position="64"/>
        <end position="78"/>
    </location>
</feature>
<dbReference type="PROSITE" id="PS50032">
    <property type="entry name" value="KA1"/>
    <property type="match status" value="1"/>
</dbReference>
<feature type="domain" description="KA1" evidence="14">
    <location>
        <begin position="896"/>
        <end position="946"/>
    </location>
</feature>
<dbReference type="InterPro" id="IPR011009">
    <property type="entry name" value="Kinase-like_dom_sf"/>
</dbReference>
<evidence type="ECO:0000256" key="11">
    <source>
        <dbReference type="PROSITE-ProRule" id="PRU10141"/>
    </source>
</evidence>
<dbReference type="PROSITE" id="PS00108">
    <property type="entry name" value="PROTEIN_KINASE_ST"/>
    <property type="match status" value="1"/>
</dbReference>
<feature type="region of interest" description="Disordered" evidence="12">
    <location>
        <begin position="1"/>
        <end position="186"/>
    </location>
</feature>
<name>A0AAD5TGY2_9FUNG</name>
<dbReference type="Proteomes" id="UP001212152">
    <property type="component" value="Unassembled WGS sequence"/>
</dbReference>
<dbReference type="GO" id="GO:0004674">
    <property type="term" value="F:protein serine/threonine kinase activity"/>
    <property type="evidence" value="ECO:0007669"/>
    <property type="project" value="UniProtKB-KW"/>
</dbReference>
<dbReference type="GO" id="GO:0005524">
    <property type="term" value="F:ATP binding"/>
    <property type="evidence" value="ECO:0007669"/>
    <property type="project" value="UniProtKB-UniRule"/>
</dbReference>
<comment type="similarity">
    <text evidence="1">Belongs to the protein kinase superfamily. CAMK Ser/Thr protein kinase family. NIM1 subfamily.</text>
</comment>
<dbReference type="SUPFAM" id="SSF103243">
    <property type="entry name" value="KA1-like"/>
    <property type="match status" value="1"/>
</dbReference>
<keyword evidence="5 11" id="KW-0547">Nucleotide-binding</keyword>
<dbReference type="GO" id="GO:0005737">
    <property type="term" value="C:cytoplasm"/>
    <property type="evidence" value="ECO:0007669"/>
    <property type="project" value="TreeGrafter"/>
</dbReference>
<accession>A0AAD5TGY2</accession>
<dbReference type="GO" id="GO:0035556">
    <property type="term" value="P:intracellular signal transduction"/>
    <property type="evidence" value="ECO:0007669"/>
    <property type="project" value="TreeGrafter"/>
</dbReference>
<protein>
    <recommendedName>
        <fullName evidence="2">non-specific serine/threonine protein kinase</fullName>
        <ecNumber evidence="2">2.7.11.1</ecNumber>
    </recommendedName>
</protein>
<dbReference type="InterPro" id="IPR008271">
    <property type="entry name" value="Ser/Thr_kinase_AS"/>
</dbReference>
<dbReference type="Pfam" id="PF00069">
    <property type="entry name" value="Pkinase"/>
    <property type="match status" value="1"/>
</dbReference>
<dbReference type="InterPro" id="IPR001772">
    <property type="entry name" value="KA1_dom"/>
</dbReference>
<evidence type="ECO:0000256" key="10">
    <source>
        <dbReference type="ARBA" id="ARBA00048679"/>
    </source>
</evidence>
<feature type="region of interest" description="Disordered" evidence="12">
    <location>
        <begin position="783"/>
        <end position="832"/>
    </location>
</feature>
<dbReference type="EC" id="2.7.11.1" evidence="2"/>
<dbReference type="SUPFAM" id="SSF56112">
    <property type="entry name" value="Protein kinase-like (PK-like)"/>
    <property type="match status" value="1"/>
</dbReference>
<dbReference type="Pfam" id="PF02149">
    <property type="entry name" value="KA1"/>
    <property type="match status" value="1"/>
</dbReference>
<feature type="compositionally biased region" description="Basic and acidic residues" evidence="12">
    <location>
        <begin position="599"/>
        <end position="608"/>
    </location>
</feature>
<feature type="region of interest" description="Disordered" evidence="12">
    <location>
        <begin position="576"/>
        <end position="640"/>
    </location>
</feature>
<evidence type="ECO:0000256" key="1">
    <source>
        <dbReference type="ARBA" id="ARBA00010791"/>
    </source>
</evidence>
<dbReference type="EMBL" id="JADGJQ010000046">
    <property type="protein sequence ID" value="KAJ3175968.1"/>
    <property type="molecule type" value="Genomic_DNA"/>
</dbReference>
<comment type="catalytic activity">
    <reaction evidence="9">
        <text>L-threonyl-[protein] + ATP = O-phospho-L-threonyl-[protein] + ADP + H(+)</text>
        <dbReference type="Rhea" id="RHEA:46608"/>
        <dbReference type="Rhea" id="RHEA-COMP:11060"/>
        <dbReference type="Rhea" id="RHEA-COMP:11605"/>
        <dbReference type="ChEBI" id="CHEBI:15378"/>
        <dbReference type="ChEBI" id="CHEBI:30013"/>
        <dbReference type="ChEBI" id="CHEBI:30616"/>
        <dbReference type="ChEBI" id="CHEBI:61977"/>
        <dbReference type="ChEBI" id="CHEBI:456216"/>
        <dbReference type="EC" id="2.7.11.1"/>
    </reaction>
</comment>
<sequence>MLKLRSAFARNRSSTKQVDVQPDHCTSDRHRDDSSSPTQPQPRPLVVESRLRRTLVEKASFASLRERRAGRQAKKEKMANNNNNSPPQSAAIAVPSAASSPRQSSSGRNSKTTTPSSRPSPTASFANSSSSSSSFNPPPSPQMSEPPSNGSSSGSRDQPAAAASSPTVKRNPHHHQARVHKRVTTIGPYRLGKTLGQGSMGKVKLATHAITGEKRACKIIPRPATAAPLTRTITIGPTKSINLLPLPASVATRPKAGKDEDDSKEARIVREIAIMLLLNHPHIALMHEVILQDDNYYLFLEHVDGGQMLDYMINHGKLKEKNARRFLRQIISAIDYCHQNSIVHRDLKIENVLIDKNGAIKLIDFGLSNMYAPSSQLETFCGSLYFAAPELLSAKAYTGPEVDIWSLGVILYVLVCGRVPFDDVSMPVLHAKIKAGVVEYPSHLSEDCKHLISRLLVTAPHRRATMAELKQHAWVVEGYDGPPQNYMPHREPLTMPLDIEAVNRIRGFDFGEDEFVAQELEAYIASEEDRRRSTDCPLEPRASVYHLVREKMFREQAHDRAFGISAALSENAFEATNSSSSSVGSAHLTHVNRPTRPRAHSEATDRPSADPQLVVPQLPSNPKRPQGRREGGGSSTLSLGRMMRRISSTFSRTLISSSPDDSAIVTDSYHVPEAVRLPEPSGEQDQRPSRPSASTAAPSVHSRASTSSMYSTTSTVHSQSPVQGRADANIQTLSLKHLLSTTTTAYQPTQIRHILIRVLESFPVRALGFVEVDGGFSCEFLTDDAPPSPPTAAVLPNFDNNDDAMPANLPPPPPPPSQTSSPASGASPRASVHIEDGSHANHVRAAVTSFPASVQLPKAPKANLGASGWARKIRKRSSSIWSLASSSSAASTATTATGGQDAVRFDIQIVKIPVVGGVHGVKFSRVSGDPWKYKSICSTIIERANF</sequence>
<evidence type="ECO:0000256" key="4">
    <source>
        <dbReference type="ARBA" id="ARBA00022679"/>
    </source>
</evidence>
<dbReference type="PANTHER" id="PTHR24346:SF82">
    <property type="entry name" value="KP78A-RELATED"/>
    <property type="match status" value="1"/>
</dbReference>
<evidence type="ECO:0000256" key="5">
    <source>
        <dbReference type="ARBA" id="ARBA00022741"/>
    </source>
</evidence>
<dbReference type="InterPro" id="IPR028375">
    <property type="entry name" value="KA1/Ssp2_C"/>
</dbReference>
<feature type="binding site" evidence="11">
    <location>
        <position position="218"/>
    </location>
    <ligand>
        <name>ATP</name>
        <dbReference type="ChEBI" id="CHEBI:30616"/>
    </ligand>
</feature>
<feature type="compositionally biased region" description="Low complexity" evidence="12">
    <location>
        <begin position="689"/>
        <end position="718"/>
    </location>
</feature>
<keyword evidence="4" id="KW-0808">Transferase</keyword>
<dbReference type="InterPro" id="IPR000719">
    <property type="entry name" value="Prot_kinase_dom"/>
</dbReference>
<feature type="compositionally biased region" description="Low complexity" evidence="12">
    <location>
        <begin position="818"/>
        <end position="831"/>
    </location>
</feature>
<dbReference type="InterPro" id="IPR017441">
    <property type="entry name" value="Protein_kinase_ATP_BS"/>
</dbReference>
<dbReference type="GO" id="GO:0000226">
    <property type="term" value="P:microtubule cytoskeleton organization"/>
    <property type="evidence" value="ECO:0007669"/>
    <property type="project" value="TreeGrafter"/>
</dbReference>
<evidence type="ECO:0000313" key="15">
    <source>
        <dbReference type="EMBL" id="KAJ3175968.1"/>
    </source>
</evidence>
<dbReference type="FunFam" id="1.10.510.10:FF:000002">
    <property type="entry name" value="Non-specific serine/threonine protein kinase"/>
    <property type="match status" value="1"/>
</dbReference>
<gene>
    <name evidence="15" type="primary">KIN1</name>
    <name evidence="15" type="ORF">HDU87_005633</name>
</gene>
<evidence type="ECO:0000256" key="6">
    <source>
        <dbReference type="ARBA" id="ARBA00022777"/>
    </source>
</evidence>
<dbReference type="PANTHER" id="PTHR24346">
    <property type="entry name" value="MAP/MICROTUBULE AFFINITY-REGULATING KINASE"/>
    <property type="match status" value="1"/>
</dbReference>
<feature type="compositionally biased region" description="Basic and acidic residues" evidence="12">
    <location>
        <begin position="21"/>
        <end position="34"/>
    </location>
</feature>
<comment type="catalytic activity">
    <reaction evidence="10">
        <text>L-seryl-[protein] + ATP = O-phospho-L-seryl-[protein] + ADP + H(+)</text>
        <dbReference type="Rhea" id="RHEA:17989"/>
        <dbReference type="Rhea" id="RHEA-COMP:9863"/>
        <dbReference type="Rhea" id="RHEA-COMP:11604"/>
        <dbReference type="ChEBI" id="CHEBI:15378"/>
        <dbReference type="ChEBI" id="CHEBI:29999"/>
        <dbReference type="ChEBI" id="CHEBI:30616"/>
        <dbReference type="ChEBI" id="CHEBI:83421"/>
        <dbReference type="ChEBI" id="CHEBI:456216"/>
        <dbReference type="EC" id="2.7.11.1"/>
    </reaction>
</comment>
<keyword evidence="7 11" id="KW-0067">ATP-binding</keyword>
<dbReference type="AlphaFoldDB" id="A0AAD5TGY2"/>
<evidence type="ECO:0000256" key="2">
    <source>
        <dbReference type="ARBA" id="ARBA00012513"/>
    </source>
</evidence>
<dbReference type="PROSITE" id="PS00107">
    <property type="entry name" value="PROTEIN_KINASE_ATP"/>
    <property type="match status" value="1"/>
</dbReference>
<feature type="region of interest" description="Disordered" evidence="12">
    <location>
        <begin position="677"/>
        <end position="723"/>
    </location>
</feature>
<feature type="compositionally biased region" description="Low complexity" evidence="12">
    <location>
        <begin position="80"/>
        <end position="135"/>
    </location>
</feature>
<feature type="compositionally biased region" description="Low complexity" evidence="12">
    <location>
        <begin position="142"/>
        <end position="155"/>
    </location>
</feature>
<evidence type="ECO:0000256" key="12">
    <source>
        <dbReference type="SAM" id="MobiDB-lite"/>
    </source>
</evidence>
<evidence type="ECO:0000256" key="9">
    <source>
        <dbReference type="ARBA" id="ARBA00047899"/>
    </source>
</evidence>
<evidence type="ECO:0000313" key="16">
    <source>
        <dbReference type="Proteomes" id="UP001212152"/>
    </source>
</evidence>
<dbReference type="Gene3D" id="3.30.310.80">
    <property type="entry name" value="Kinase associated domain 1, KA1"/>
    <property type="match status" value="1"/>
</dbReference>
<comment type="caution">
    <text evidence="15">The sequence shown here is derived from an EMBL/GenBank/DDBJ whole genome shotgun (WGS) entry which is preliminary data.</text>
</comment>
<evidence type="ECO:0000256" key="7">
    <source>
        <dbReference type="ARBA" id="ARBA00022840"/>
    </source>
</evidence>
<evidence type="ECO:0000259" key="14">
    <source>
        <dbReference type="PROSITE" id="PS50032"/>
    </source>
</evidence>
<feature type="compositionally biased region" description="Pro residues" evidence="12">
    <location>
        <begin position="808"/>
        <end position="817"/>
    </location>
</feature>